<dbReference type="Proteomes" id="UP001189429">
    <property type="component" value="Unassembled WGS sequence"/>
</dbReference>
<reference evidence="1" key="1">
    <citation type="submission" date="2023-10" db="EMBL/GenBank/DDBJ databases">
        <authorList>
            <person name="Chen Y."/>
            <person name="Shah S."/>
            <person name="Dougan E. K."/>
            <person name="Thang M."/>
            <person name="Chan C."/>
        </authorList>
    </citation>
    <scope>NUCLEOTIDE SEQUENCE [LARGE SCALE GENOMIC DNA]</scope>
</reference>
<feature type="non-terminal residue" evidence="1">
    <location>
        <position position="207"/>
    </location>
</feature>
<name>A0ABN9VPZ4_9DINO</name>
<accession>A0ABN9VPZ4</accession>
<evidence type="ECO:0000313" key="2">
    <source>
        <dbReference type="Proteomes" id="UP001189429"/>
    </source>
</evidence>
<protein>
    <submittedName>
        <fullName evidence="1">Uncharacterized protein</fullName>
    </submittedName>
</protein>
<proteinExistence type="predicted"/>
<gene>
    <name evidence="1" type="ORF">PCOR1329_LOCUS59736</name>
</gene>
<sequence>MGDMSVRTPRATFCRKFLPELKLFLDPDAIAHAIEAEEEERNIPLLVLTYLLKSEIGQKIYSGEARQAKWYSFLVDTKKRLADVLHADFDQVAYDSFTAASKAGVRDLLNSSFQAHGTYEFDVEYFGQERKMSVTPLSEVPAVMCEVLLRQVVVNTGQVQPMPWEKHIIDALGGHIPNLPTGVRVQTSLISDFVGGRQVWRKALASC</sequence>
<dbReference type="EMBL" id="CAUYUJ010017458">
    <property type="protein sequence ID" value="CAK0874986.1"/>
    <property type="molecule type" value="Genomic_DNA"/>
</dbReference>
<evidence type="ECO:0000313" key="1">
    <source>
        <dbReference type="EMBL" id="CAK0874986.1"/>
    </source>
</evidence>
<keyword evidence="2" id="KW-1185">Reference proteome</keyword>
<comment type="caution">
    <text evidence="1">The sequence shown here is derived from an EMBL/GenBank/DDBJ whole genome shotgun (WGS) entry which is preliminary data.</text>
</comment>
<organism evidence="1 2">
    <name type="scientific">Prorocentrum cordatum</name>
    <dbReference type="NCBI Taxonomy" id="2364126"/>
    <lineage>
        <taxon>Eukaryota</taxon>
        <taxon>Sar</taxon>
        <taxon>Alveolata</taxon>
        <taxon>Dinophyceae</taxon>
        <taxon>Prorocentrales</taxon>
        <taxon>Prorocentraceae</taxon>
        <taxon>Prorocentrum</taxon>
    </lineage>
</organism>